<dbReference type="Proteomes" id="UP000076871">
    <property type="component" value="Unassembled WGS sequence"/>
</dbReference>
<feature type="transmembrane region" description="Helical" evidence="5">
    <location>
        <begin position="372"/>
        <end position="392"/>
    </location>
</feature>
<evidence type="ECO:0000256" key="2">
    <source>
        <dbReference type="ARBA" id="ARBA00022692"/>
    </source>
</evidence>
<feature type="transmembrane region" description="Helical" evidence="5">
    <location>
        <begin position="404"/>
        <end position="426"/>
    </location>
</feature>
<dbReference type="STRING" id="1314785.A0A165HPE1"/>
<evidence type="ECO:0000313" key="7">
    <source>
        <dbReference type="EMBL" id="KZT12007.1"/>
    </source>
</evidence>
<keyword evidence="3 5" id="KW-1133">Transmembrane helix</keyword>
<dbReference type="RefSeq" id="XP_040769655.1">
    <property type="nucleotide sequence ID" value="XM_040911437.1"/>
</dbReference>
<dbReference type="InterPro" id="IPR020846">
    <property type="entry name" value="MFS_dom"/>
</dbReference>
<feature type="transmembrane region" description="Helical" evidence="5">
    <location>
        <begin position="12"/>
        <end position="31"/>
    </location>
</feature>
<accession>A0A165HPE1</accession>
<feature type="transmembrane region" description="Helical" evidence="5">
    <location>
        <begin position="315"/>
        <end position="336"/>
    </location>
</feature>
<reference evidence="7 8" key="1">
    <citation type="journal article" date="2016" name="Mol. Biol. Evol.">
        <title>Comparative Genomics of Early-Diverging Mushroom-Forming Fungi Provides Insights into the Origins of Lignocellulose Decay Capabilities.</title>
        <authorList>
            <person name="Nagy L.G."/>
            <person name="Riley R."/>
            <person name="Tritt A."/>
            <person name="Adam C."/>
            <person name="Daum C."/>
            <person name="Floudas D."/>
            <person name="Sun H."/>
            <person name="Yadav J.S."/>
            <person name="Pangilinan J."/>
            <person name="Larsson K.H."/>
            <person name="Matsuura K."/>
            <person name="Barry K."/>
            <person name="Labutti K."/>
            <person name="Kuo R."/>
            <person name="Ohm R.A."/>
            <person name="Bhattacharya S.S."/>
            <person name="Shirouzu T."/>
            <person name="Yoshinaga Y."/>
            <person name="Martin F.M."/>
            <person name="Grigoriev I.V."/>
            <person name="Hibbett D.S."/>
        </authorList>
    </citation>
    <scope>NUCLEOTIDE SEQUENCE [LARGE SCALE GENOMIC DNA]</scope>
    <source>
        <strain evidence="7 8">93-53</strain>
    </source>
</reference>
<feature type="transmembrane region" description="Helical" evidence="5">
    <location>
        <begin position="276"/>
        <end position="295"/>
    </location>
</feature>
<dbReference type="GO" id="GO:0022857">
    <property type="term" value="F:transmembrane transporter activity"/>
    <property type="evidence" value="ECO:0007669"/>
    <property type="project" value="InterPro"/>
</dbReference>
<feature type="transmembrane region" description="Helical" evidence="5">
    <location>
        <begin position="477"/>
        <end position="496"/>
    </location>
</feature>
<dbReference type="PANTHER" id="PTHR23501:SF102">
    <property type="entry name" value="DRUG TRANSPORTER, PUTATIVE (AFU_ORTHOLOGUE AFUA_3G08530)-RELATED"/>
    <property type="match status" value="1"/>
</dbReference>
<evidence type="ECO:0000256" key="4">
    <source>
        <dbReference type="ARBA" id="ARBA00023136"/>
    </source>
</evidence>
<dbReference type="InParanoid" id="A0A165HPE1"/>
<dbReference type="Pfam" id="PF07690">
    <property type="entry name" value="MFS_1"/>
    <property type="match status" value="1"/>
</dbReference>
<dbReference type="PRINTS" id="PR01036">
    <property type="entry name" value="TCRTETB"/>
</dbReference>
<evidence type="ECO:0000256" key="3">
    <source>
        <dbReference type="ARBA" id="ARBA00022989"/>
    </source>
</evidence>
<feature type="transmembrane region" description="Helical" evidence="5">
    <location>
        <begin position="81"/>
        <end position="101"/>
    </location>
</feature>
<dbReference type="OrthoDB" id="3437016at2759"/>
<dbReference type="Gene3D" id="1.20.1250.20">
    <property type="entry name" value="MFS general substrate transporter like domains"/>
    <property type="match status" value="1"/>
</dbReference>
<feature type="domain" description="Major facilitator superfamily (MFS) profile" evidence="6">
    <location>
        <begin position="15"/>
        <end position="501"/>
    </location>
</feature>
<feature type="transmembrane region" description="Helical" evidence="5">
    <location>
        <begin position="51"/>
        <end position="69"/>
    </location>
</feature>
<feature type="transmembrane region" description="Helical" evidence="5">
    <location>
        <begin position="169"/>
        <end position="189"/>
    </location>
</feature>
<dbReference type="InterPro" id="IPR011701">
    <property type="entry name" value="MFS"/>
</dbReference>
<dbReference type="AlphaFoldDB" id="A0A165HPE1"/>
<keyword evidence="2 5" id="KW-0812">Transmembrane</keyword>
<dbReference type="SUPFAM" id="SSF103473">
    <property type="entry name" value="MFS general substrate transporter"/>
    <property type="match status" value="1"/>
</dbReference>
<dbReference type="PROSITE" id="PS50850">
    <property type="entry name" value="MFS"/>
    <property type="match status" value="1"/>
</dbReference>
<dbReference type="EMBL" id="KV427606">
    <property type="protein sequence ID" value="KZT12007.1"/>
    <property type="molecule type" value="Genomic_DNA"/>
</dbReference>
<dbReference type="GeneID" id="63828465"/>
<feature type="transmembrane region" description="Helical" evidence="5">
    <location>
        <begin position="113"/>
        <end position="131"/>
    </location>
</feature>
<evidence type="ECO:0000256" key="1">
    <source>
        <dbReference type="ARBA" id="ARBA00004141"/>
    </source>
</evidence>
<feature type="transmembrane region" description="Helical" evidence="5">
    <location>
        <begin position="210"/>
        <end position="229"/>
    </location>
</feature>
<evidence type="ECO:0000313" key="8">
    <source>
        <dbReference type="Proteomes" id="UP000076871"/>
    </source>
</evidence>
<gene>
    <name evidence="7" type="ORF">LAESUDRAFT_746769</name>
</gene>
<keyword evidence="8" id="KW-1185">Reference proteome</keyword>
<evidence type="ECO:0000256" key="5">
    <source>
        <dbReference type="SAM" id="Phobius"/>
    </source>
</evidence>
<organism evidence="7 8">
    <name type="scientific">Laetiporus sulphureus 93-53</name>
    <dbReference type="NCBI Taxonomy" id="1314785"/>
    <lineage>
        <taxon>Eukaryota</taxon>
        <taxon>Fungi</taxon>
        <taxon>Dikarya</taxon>
        <taxon>Basidiomycota</taxon>
        <taxon>Agaricomycotina</taxon>
        <taxon>Agaricomycetes</taxon>
        <taxon>Polyporales</taxon>
        <taxon>Laetiporus</taxon>
    </lineage>
</organism>
<keyword evidence="4 5" id="KW-0472">Membrane</keyword>
<proteinExistence type="predicted"/>
<dbReference type="PANTHER" id="PTHR23501">
    <property type="entry name" value="MAJOR FACILITATOR SUPERFAMILY"/>
    <property type="match status" value="1"/>
</dbReference>
<name>A0A165HPE1_9APHY</name>
<feature type="transmembrane region" description="Helical" evidence="5">
    <location>
        <begin position="235"/>
        <end position="255"/>
    </location>
</feature>
<evidence type="ECO:0000259" key="6">
    <source>
        <dbReference type="PROSITE" id="PS50850"/>
    </source>
</evidence>
<sequence length="524" mass="56226">MEQPAASRGISFWLVIAAVCTSLFCGAMELTAVSTALPTIVNAIPFDAHNFVWVGSAYALSSTAFIPMSGNLAQIFGRKPIMLFSISAFAVGSLMCAVSPSQRLFISGRTVQGLGGGGILSLTNIILADLVPLRERGIFNGFIGMTWSIAAAIGPVIGGALAQHGVWRWLFYMNLPICGVAIGLVLVFLRLRTPRGEIRDKLSSFDWLGNFLVTSGSCAIIIALAWGGGAYPWSSYRVLIPLCTGCVGLVVFLLYEASLAPVPIIRVKLLSNRTTLSGYMQMFLIQAILVAFIYYMPVYFQACKDASPTGSGVDLFGLALTLSPISIVGGISITVLKRYRPQLWLGWCLTVLSMGLLSTLRSDSPRATSIGFGVISGAGIGTAYTGTFFPVLAPLPVSENAHAIALGAFLRAFAQVWGVAIGAVVLQNELRHQLPAAFLERYPDISQVTYTTITQIRSLPEPLKNEVRVAFASSLRVVWLVLVGMSVLGLVVSFLMRGLPLHTDLDQHWGVQEADAMNAKVARI</sequence>
<dbReference type="InterPro" id="IPR036259">
    <property type="entry name" value="MFS_trans_sf"/>
</dbReference>
<feature type="transmembrane region" description="Helical" evidence="5">
    <location>
        <begin position="138"/>
        <end position="157"/>
    </location>
</feature>
<dbReference type="GO" id="GO:0005886">
    <property type="term" value="C:plasma membrane"/>
    <property type="evidence" value="ECO:0007669"/>
    <property type="project" value="TreeGrafter"/>
</dbReference>
<comment type="subcellular location">
    <subcellularLocation>
        <location evidence="1">Membrane</location>
        <topology evidence="1">Multi-pass membrane protein</topology>
    </subcellularLocation>
</comment>
<protein>
    <submittedName>
        <fullName evidence="7">Iron permease</fullName>
    </submittedName>
</protein>